<evidence type="ECO:0000313" key="1">
    <source>
        <dbReference type="EMBL" id="DAE29590.1"/>
    </source>
</evidence>
<protein>
    <submittedName>
        <fullName evidence="1">Uncharacterized protein</fullName>
    </submittedName>
</protein>
<sequence length="31" mass="3763">MFQMISNLFHPGQYLYRCTRSVLMVLCRKPE</sequence>
<accession>A0A8S5RDV9</accession>
<name>A0A8S5RDV9_9VIRU</name>
<dbReference type="EMBL" id="BK059095">
    <property type="protein sequence ID" value="DAE29590.1"/>
    <property type="molecule type" value="Genomic_DNA"/>
</dbReference>
<proteinExistence type="predicted"/>
<reference evidence="1" key="1">
    <citation type="journal article" date="2021" name="Proc. Natl. Acad. Sci. U.S.A.">
        <title>A Catalog of Tens of Thousands of Viruses from Human Metagenomes Reveals Hidden Associations with Chronic Diseases.</title>
        <authorList>
            <person name="Tisza M.J."/>
            <person name="Buck C.B."/>
        </authorList>
    </citation>
    <scope>NUCLEOTIDE SEQUENCE</scope>
    <source>
        <strain evidence="1">CtkyY8</strain>
    </source>
</reference>
<organism evidence="1">
    <name type="scientific">virus sp. ctkyY8</name>
    <dbReference type="NCBI Taxonomy" id="2827995"/>
    <lineage>
        <taxon>Viruses</taxon>
    </lineage>
</organism>